<keyword evidence="2" id="KW-1185">Reference proteome</keyword>
<sequence length="79" mass="8909">MELELDIHELVDEQSRADNKRPYGLAQQKLWITVWMNEILQRLMIIRSQSLPKAALVLSTLKSSKDCGTPDNLGGVKSS</sequence>
<accession>A0A8X6IB79</accession>
<dbReference type="AlphaFoldDB" id="A0A8X6IB79"/>
<dbReference type="Proteomes" id="UP000887116">
    <property type="component" value="Unassembled WGS sequence"/>
</dbReference>
<evidence type="ECO:0000313" key="2">
    <source>
        <dbReference type="Proteomes" id="UP000887116"/>
    </source>
</evidence>
<comment type="caution">
    <text evidence="1">The sequence shown here is derived from an EMBL/GenBank/DDBJ whole genome shotgun (WGS) entry which is preliminary data.</text>
</comment>
<gene>
    <name evidence="1" type="ORF">TNCT_689301</name>
</gene>
<evidence type="ECO:0000313" key="1">
    <source>
        <dbReference type="EMBL" id="GFQ74085.1"/>
    </source>
</evidence>
<protein>
    <submittedName>
        <fullName evidence="1">Uncharacterized protein</fullName>
    </submittedName>
</protein>
<proteinExistence type="predicted"/>
<organism evidence="1 2">
    <name type="scientific">Trichonephila clavata</name>
    <name type="common">Joro spider</name>
    <name type="synonym">Nephila clavata</name>
    <dbReference type="NCBI Taxonomy" id="2740835"/>
    <lineage>
        <taxon>Eukaryota</taxon>
        <taxon>Metazoa</taxon>
        <taxon>Ecdysozoa</taxon>
        <taxon>Arthropoda</taxon>
        <taxon>Chelicerata</taxon>
        <taxon>Arachnida</taxon>
        <taxon>Araneae</taxon>
        <taxon>Araneomorphae</taxon>
        <taxon>Entelegynae</taxon>
        <taxon>Araneoidea</taxon>
        <taxon>Nephilidae</taxon>
        <taxon>Trichonephila</taxon>
    </lineage>
</organism>
<reference evidence="1" key="1">
    <citation type="submission" date="2020-07" db="EMBL/GenBank/DDBJ databases">
        <title>Multicomponent nature underlies the extraordinary mechanical properties of spider dragline silk.</title>
        <authorList>
            <person name="Kono N."/>
            <person name="Nakamura H."/>
            <person name="Mori M."/>
            <person name="Yoshida Y."/>
            <person name="Ohtoshi R."/>
            <person name="Malay A.D."/>
            <person name="Moran D.A.P."/>
            <person name="Tomita M."/>
            <person name="Numata K."/>
            <person name="Arakawa K."/>
        </authorList>
    </citation>
    <scope>NUCLEOTIDE SEQUENCE</scope>
</reference>
<dbReference type="EMBL" id="BMAO01031308">
    <property type="protein sequence ID" value="GFQ74085.1"/>
    <property type="molecule type" value="Genomic_DNA"/>
</dbReference>
<name>A0A8X6IB79_TRICU</name>